<keyword evidence="3" id="KW-1185">Reference proteome</keyword>
<feature type="non-terminal residue" evidence="2">
    <location>
        <position position="116"/>
    </location>
</feature>
<dbReference type="Proteomes" id="UP000274822">
    <property type="component" value="Unassembled WGS sequence"/>
</dbReference>
<evidence type="ECO:0000256" key="1">
    <source>
        <dbReference type="SAM" id="MobiDB-lite"/>
    </source>
</evidence>
<name>A0A433PHK9_9FUNG</name>
<evidence type="ECO:0008006" key="4">
    <source>
        <dbReference type="Google" id="ProtNLM"/>
    </source>
</evidence>
<sequence>MGIISSKRLLKEEKTQSKTLSDCTQQQDTNSSQWFNNREFKAIENPNYMLPGDGQEVDRLHIQHVCVRDYPNTTFEATDIADVFRKNDVPENITFTIANTLKGLPFPDDHFDYIFQ</sequence>
<evidence type="ECO:0000313" key="3">
    <source>
        <dbReference type="Proteomes" id="UP000274822"/>
    </source>
</evidence>
<protein>
    <recommendedName>
        <fullName evidence="4">Methyltransferase type 11 domain-containing protein</fullName>
    </recommendedName>
</protein>
<proteinExistence type="predicted"/>
<evidence type="ECO:0000313" key="2">
    <source>
        <dbReference type="EMBL" id="RUS16996.1"/>
    </source>
</evidence>
<comment type="caution">
    <text evidence="2">The sequence shown here is derived from an EMBL/GenBank/DDBJ whole genome shotgun (WGS) entry which is preliminary data.</text>
</comment>
<gene>
    <name evidence="2" type="ORF">BC938DRAFT_476384</name>
</gene>
<feature type="region of interest" description="Disordered" evidence="1">
    <location>
        <begin position="1"/>
        <end position="36"/>
    </location>
</feature>
<accession>A0A433PHK9</accession>
<dbReference type="AlphaFoldDB" id="A0A433PHK9"/>
<reference evidence="2 3" key="1">
    <citation type="journal article" date="2018" name="New Phytol.">
        <title>Phylogenomics of Endogonaceae and evolution of mycorrhizas within Mucoromycota.</title>
        <authorList>
            <person name="Chang Y."/>
            <person name="Desiro A."/>
            <person name="Na H."/>
            <person name="Sandor L."/>
            <person name="Lipzen A."/>
            <person name="Clum A."/>
            <person name="Barry K."/>
            <person name="Grigoriev I.V."/>
            <person name="Martin F.M."/>
            <person name="Stajich J.E."/>
            <person name="Smith M.E."/>
            <person name="Bonito G."/>
            <person name="Spatafora J.W."/>
        </authorList>
    </citation>
    <scope>NUCLEOTIDE SEQUENCE [LARGE SCALE GENOMIC DNA]</scope>
    <source>
        <strain evidence="2 3">AD002</strain>
    </source>
</reference>
<feature type="compositionally biased region" description="Polar residues" evidence="1">
    <location>
        <begin position="17"/>
        <end position="36"/>
    </location>
</feature>
<organism evidence="2 3">
    <name type="scientific">Jimgerdemannia flammicorona</name>
    <dbReference type="NCBI Taxonomy" id="994334"/>
    <lineage>
        <taxon>Eukaryota</taxon>
        <taxon>Fungi</taxon>
        <taxon>Fungi incertae sedis</taxon>
        <taxon>Mucoromycota</taxon>
        <taxon>Mucoromycotina</taxon>
        <taxon>Endogonomycetes</taxon>
        <taxon>Endogonales</taxon>
        <taxon>Endogonaceae</taxon>
        <taxon>Jimgerdemannia</taxon>
    </lineage>
</organism>
<dbReference type="EMBL" id="RBNJ01023568">
    <property type="protein sequence ID" value="RUS16996.1"/>
    <property type="molecule type" value="Genomic_DNA"/>
</dbReference>